<dbReference type="EMBL" id="OW152835">
    <property type="protein sequence ID" value="CAH2056577.1"/>
    <property type="molecule type" value="Genomic_DNA"/>
</dbReference>
<accession>A0ABN8IG88</accession>
<evidence type="ECO:0000313" key="1">
    <source>
        <dbReference type="EMBL" id="CAH2056577.1"/>
    </source>
</evidence>
<gene>
    <name evidence="1" type="ORF">IPOD504_LOCUS9767</name>
</gene>
<proteinExistence type="predicted"/>
<protein>
    <submittedName>
        <fullName evidence="1">Uncharacterized protein</fullName>
    </submittedName>
</protein>
<sequence length="105" mass="11802">MSREALRTSVKYGEITAGVIHRSVNVVPSLASTAGAARPIHQRLTPLPDENASFAMTSSLPSSVEVRRQVGNHSLRWLNSIKIFFPHEALLLRTKTKRRRETKRI</sequence>
<feature type="non-terminal residue" evidence="1">
    <location>
        <position position="105"/>
    </location>
</feature>
<keyword evidence="2" id="KW-1185">Reference proteome</keyword>
<dbReference type="Proteomes" id="UP000837857">
    <property type="component" value="Chromosome 23"/>
</dbReference>
<evidence type="ECO:0000313" key="2">
    <source>
        <dbReference type="Proteomes" id="UP000837857"/>
    </source>
</evidence>
<organism evidence="1 2">
    <name type="scientific">Iphiclides podalirius</name>
    <name type="common">scarce swallowtail</name>
    <dbReference type="NCBI Taxonomy" id="110791"/>
    <lineage>
        <taxon>Eukaryota</taxon>
        <taxon>Metazoa</taxon>
        <taxon>Ecdysozoa</taxon>
        <taxon>Arthropoda</taxon>
        <taxon>Hexapoda</taxon>
        <taxon>Insecta</taxon>
        <taxon>Pterygota</taxon>
        <taxon>Neoptera</taxon>
        <taxon>Endopterygota</taxon>
        <taxon>Lepidoptera</taxon>
        <taxon>Glossata</taxon>
        <taxon>Ditrysia</taxon>
        <taxon>Papilionoidea</taxon>
        <taxon>Papilionidae</taxon>
        <taxon>Papilioninae</taxon>
        <taxon>Iphiclides</taxon>
    </lineage>
</organism>
<name>A0ABN8IG88_9NEOP</name>
<reference evidence="1" key="1">
    <citation type="submission" date="2022-03" db="EMBL/GenBank/DDBJ databases">
        <authorList>
            <person name="Martin H S."/>
        </authorList>
    </citation>
    <scope>NUCLEOTIDE SEQUENCE</scope>
</reference>